<protein>
    <submittedName>
        <fullName evidence="1">Uncharacterized protein</fullName>
    </submittedName>
</protein>
<gene>
    <name evidence="1" type="ORF">UA74_28950</name>
</gene>
<sequence length="304" mass="33591">MNEAYDSGALWQKSRLFLNHAMDVEEFRTFDERALWASLALELLAKAALARVSPLLVAAPNEEGSNLLVAAGLTQGKGGFNSVTASTLFTRCAKAFRPFDVAEAKGISRARNDYLHGGAAVFSTIPEEAWWPRYWAQAAILINAQDRDIDELVGPDRVAIVEDYLARNKRNIEHRVEMLIARAAQRLKQYRDGVLPAKLFSEWNKTFDHGVSLSYSAIEKCPACGEEGEVEGDIVESSDVQYAQVNDDEWDVWANTTVLSDLFSCSTCKLVLDGSDLLAVAGISMEFVVVEDVGDMIEPEYGND</sequence>
<evidence type="ECO:0000313" key="2">
    <source>
        <dbReference type="Proteomes" id="UP000185511"/>
    </source>
</evidence>
<organism evidence="1 2">
    <name type="scientific">Actinoalloteichus fjordicus</name>
    <dbReference type="NCBI Taxonomy" id="1612552"/>
    <lineage>
        <taxon>Bacteria</taxon>
        <taxon>Bacillati</taxon>
        <taxon>Actinomycetota</taxon>
        <taxon>Actinomycetes</taxon>
        <taxon>Pseudonocardiales</taxon>
        <taxon>Pseudonocardiaceae</taxon>
        <taxon>Actinoalloteichus</taxon>
    </lineage>
</organism>
<dbReference type="Proteomes" id="UP000185511">
    <property type="component" value="Chromosome"/>
</dbReference>
<name>A0AAC9PV04_9PSEU</name>
<proteinExistence type="predicted"/>
<keyword evidence="2" id="KW-1185">Reference proteome</keyword>
<evidence type="ECO:0000313" key="1">
    <source>
        <dbReference type="EMBL" id="APU17783.1"/>
    </source>
</evidence>
<dbReference type="EMBL" id="CP016076">
    <property type="protein sequence ID" value="APU17783.1"/>
    <property type="molecule type" value="Genomic_DNA"/>
</dbReference>
<reference evidence="2" key="1">
    <citation type="submission" date="2016-06" db="EMBL/GenBank/DDBJ databases">
        <title>Complete genome sequence of Actinoalloteichus fjordicus DSM 46855 (=ADI127-17), type strain of the new species Actinoalloteichus fjordicus.</title>
        <authorList>
            <person name="Ruckert C."/>
            <person name="Nouioui I."/>
            <person name="Willmese J."/>
            <person name="van Wezel G."/>
            <person name="Klenk H.-P."/>
            <person name="Kalinowski J."/>
            <person name="Zotchev S.B."/>
        </authorList>
    </citation>
    <scope>NUCLEOTIDE SEQUENCE [LARGE SCALE GENOMIC DNA]</scope>
    <source>
        <strain evidence="2">ADI127-7</strain>
    </source>
</reference>
<dbReference type="AlphaFoldDB" id="A0AAC9PV04"/>
<dbReference type="RefSeq" id="WP_075743035.1">
    <property type="nucleotide sequence ID" value="NZ_CP016076.1"/>
</dbReference>
<dbReference type="KEGG" id="acad:UA74_28950"/>
<accession>A0AAC9PV04</accession>